<keyword evidence="2" id="KW-1185">Reference proteome</keyword>
<evidence type="ECO:0000313" key="1">
    <source>
        <dbReference type="EMBL" id="MFC2926931.1"/>
    </source>
</evidence>
<accession>A0ABV6ZZI4</accession>
<dbReference type="Gene3D" id="1.10.1510.10">
    <property type="entry name" value="Uncharacterised protein YqeY/AIM41 PF09424, N-terminal domain"/>
    <property type="match status" value="1"/>
</dbReference>
<name>A0ABV6ZZI4_9PROT</name>
<evidence type="ECO:0000313" key="2">
    <source>
        <dbReference type="Proteomes" id="UP001595379"/>
    </source>
</evidence>
<sequence>MSIRERIQSELTAAMKAKDPVRLSTLRLISAAIKDRDIAARAEDRCGGCDHTEMMAILQKLAKQRDESADTYEKAGRLDLAERERTEAEIVREFLPRPMDEREIDQAARGVVDELNASGLKDMGKCMGALKERYAGRMDFAKAGAKVKSLLQDVA</sequence>
<dbReference type="InterPro" id="IPR042184">
    <property type="entry name" value="YqeY/Aim41_N"/>
</dbReference>
<organism evidence="1 2">
    <name type="scientific">Hyphobacterium vulgare</name>
    <dbReference type="NCBI Taxonomy" id="1736751"/>
    <lineage>
        <taxon>Bacteria</taxon>
        <taxon>Pseudomonadati</taxon>
        <taxon>Pseudomonadota</taxon>
        <taxon>Alphaproteobacteria</taxon>
        <taxon>Maricaulales</taxon>
        <taxon>Maricaulaceae</taxon>
        <taxon>Hyphobacterium</taxon>
    </lineage>
</organism>
<reference evidence="2" key="1">
    <citation type="journal article" date="2019" name="Int. J. Syst. Evol. Microbiol.">
        <title>The Global Catalogue of Microorganisms (GCM) 10K type strain sequencing project: providing services to taxonomists for standard genome sequencing and annotation.</title>
        <authorList>
            <consortium name="The Broad Institute Genomics Platform"/>
            <consortium name="The Broad Institute Genome Sequencing Center for Infectious Disease"/>
            <person name="Wu L."/>
            <person name="Ma J."/>
        </authorList>
    </citation>
    <scope>NUCLEOTIDE SEQUENCE [LARGE SCALE GENOMIC DNA]</scope>
    <source>
        <strain evidence="2">KCTC 52487</strain>
    </source>
</reference>
<dbReference type="PANTHER" id="PTHR28055:SF1">
    <property type="entry name" value="ALTERED INHERITANCE OF MITOCHONDRIA PROTEIN 41, MITOCHONDRIAL"/>
    <property type="match status" value="1"/>
</dbReference>
<protein>
    <submittedName>
        <fullName evidence="1">GatB/YqeY domain-containing protein</fullName>
    </submittedName>
</protein>
<dbReference type="InterPro" id="IPR023168">
    <property type="entry name" value="GatB_Yqey_C_2"/>
</dbReference>
<dbReference type="Gene3D" id="1.10.10.410">
    <property type="match status" value="1"/>
</dbReference>
<dbReference type="PANTHER" id="PTHR28055">
    <property type="entry name" value="ALTERED INHERITANCE OF MITOCHONDRIA PROTEIN 41, MITOCHONDRIAL"/>
    <property type="match status" value="1"/>
</dbReference>
<gene>
    <name evidence="1" type="ORF">ACFOOR_12505</name>
</gene>
<dbReference type="EMBL" id="JBHRSV010000028">
    <property type="protein sequence ID" value="MFC2926931.1"/>
    <property type="molecule type" value="Genomic_DNA"/>
</dbReference>
<dbReference type="Pfam" id="PF09424">
    <property type="entry name" value="YqeY"/>
    <property type="match status" value="1"/>
</dbReference>
<dbReference type="Proteomes" id="UP001595379">
    <property type="component" value="Unassembled WGS sequence"/>
</dbReference>
<proteinExistence type="predicted"/>
<dbReference type="InterPro" id="IPR003789">
    <property type="entry name" value="Asn/Gln_tRNA_amidoTrase-B-like"/>
</dbReference>
<comment type="caution">
    <text evidence="1">The sequence shown here is derived from an EMBL/GenBank/DDBJ whole genome shotgun (WGS) entry which is preliminary data.</text>
</comment>
<dbReference type="InterPro" id="IPR019004">
    <property type="entry name" value="YqeY/Aim41"/>
</dbReference>
<dbReference type="RefSeq" id="WP_343162918.1">
    <property type="nucleotide sequence ID" value="NZ_JBHRSV010000028.1"/>
</dbReference>
<dbReference type="SUPFAM" id="SSF89095">
    <property type="entry name" value="GatB/YqeY motif"/>
    <property type="match status" value="1"/>
</dbReference>